<dbReference type="Pfam" id="PF00348">
    <property type="entry name" value="polyprenyl_synt"/>
    <property type="match status" value="1"/>
</dbReference>
<sequence length="322" mass="34387">MTTQARRFARLDVENREDAAGAELALVRQELEERLAFLLTDCGPPSDPLAGAMRAAALGAGKRMRPLLLMLVARDLGCDSPALTDVACAVELVHAASLILDDLPCMDDARLRRGKPTIHVQFGEDVAILASIALLSRAFGILGAAQDVPPAVRARLVARLSQTIGAQGLVRGQFLDLQGGARSPEEIATTNELKTGVLLGAAVDMAAIIAETDDCVAQALRNFALAAGQAFQIRDDFQDDPGMDSAVTGKDTGKDIGKATLINTLGFKEARRRLMEHLLEADRCLTDAIGSKQGTRRFVGSLFGQDAQRHFAVQEPGYAVHH</sequence>
<dbReference type="RefSeq" id="WP_379735875.1">
    <property type="nucleotide sequence ID" value="NZ_JBHRVV010000001.1"/>
</dbReference>
<reference evidence="9" key="1">
    <citation type="journal article" date="2019" name="Int. J. Syst. Evol. Microbiol.">
        <title>The Global Catalogue of Microorganisms (GCM) 10K type strain sequencing project: providing services to taxonomists for standard genome sequencing and annotation.</title>
        <authorList>
            <consortium name="The Broad Institute Genomics Platform"/>
            <consortium name="The Broad Institute Genome Sequencing Center for Infectious Disease"/>
            <person name="Wu L."/>
            <person name="Ma J."/>
        </authorList>
    </citation>
    <scope>NUCLEOTIDE SEQUENCE [LARGE SCALE GENOMIC DNA]</scope>
    <source>
        <strain evidence="9">CCM 7480</strain>
    </source>
</reference>
<proteinExistence type="inferred from homology"/>
<keyword evidence="5" id="KW-0460">Magnesium</keyword>
<evidence type="ECO:0000256" key="2">
    <source>
        <dbReference type="ARBA" id="ARBA00006706"/>
    </source>
</evidence>
<dbReference type="GO" id="GO:0016740">
    <property type="term" value="F:transferase activity"/>
    <property type="evidence" value="ECO:0007669"/>
    <property type="project" value="UniProtKB-KW"/>
</dbReference>
<dbReference type="InterPro" id="IPR000092">
    <property type="entry name" value="Polyprenyl_synt"/>
</dbReference>
<organism evidence="8 9">
    <name type="scientific">Massilia haematophila</name>
    <dbReference type="NCBI Taxonomy" id="457923"/>
    <lineage>
        <taxon>Bacteria</taxon>
        <taxon>Pseudomonadati</taxon>
        <taxon>Pseudomonadota</taxon>
        <taxon>Betaproteobacteria</taxon>
        <taxon>Burkholderiales</taxon>
        <taxon>Oxalobacteraceae</taxon>
        <taxon>Telluria group</taxon>
        <taxon>Massilia</taxon>
    </lineage>
</organism>
<dbReference type="PANTHER" id="PTHR43281">
    <property type="entry name" value="FARNESYL DIPHOSPHATE SYNTHASE"/>
    <property type="match status" value="1"/>
</dbReference>
<dbReference type="SUPFAM" id="SSF48576">
    <property type="entry name" value="Terpenoid synthases"/>
    <property type="match status" value="1"/>
</dbReference>
<keyword evidence="9" id="KW-1185">Reference proteome</keyword>
<evidence type="ECO:0000256" key="3">
    <source>
        <dbReference type="ARBA" id="ARBA00022679"/>
    </source>
</evidence>
<evidence type="ECO:0000256" key="6">
    <source>
        <dbReference type="ARBA" id="ARBA00023229"/>
    </source>
</evidence>
<dbReference type="SFLD" id="SFLDS00005">
    <property type="entry name" value="Isoprenoid_Synthase_Type_I"/>
    <property type="match status" value="1"/>
</dbReference>
<dbReference type="Gene3D" id="1.10.600.10">
    <property type="entry name" value="Farnesyl Diphosphate Synthase"/>
    <property type="match status" value="1"/>
</dbReference>
<evidence type="ECO:0000313" key="9">
    <source>
        <dbReference type="Proteomes" id="UP001595665"/>
    </source>
</evidence>
<evidence type="ECO:0000256" key="1">
    <source>
        <dbReference type="ARBA" id="ARBA00001946"/>
    </source>
</evidence>
<evidence type="ECO:0000256" key="4">
    <source>
        <dbReference type="ARBA" id="ARBA00022723"/>
    </source>
</evidence>
<dbReference type="PANTHER" id="PTHR43281:SF1">
    <property type="entry name" value="FARNESYL DIPHOSPHATE SYNTHASE"/>
    <property type="match status" value="1"/>
</dbReference>
<accession>A0ABV7PJG6</accession>
<dbReference type="EMBL" id="JBHRVV010000001">
    <property type="protein sequence ID" value="MFC3459338.1"/>
    <property type="molecule type" value="Genomic_DNA"/>
</dbReference>
<dbReference type="InterPro" id="IPR008949">
    <property type="entry name" value="Isoprenoid_synthase_dom_sf"/>
</dbReference>
<comment type="similarity">
    <text evidence="2 7">Belongs to the FPP/GGPP synthase family.</text>
</comment>
<dbReference type="EC" id="2.5.1.-" evidence="8"/>
<keyword evidence="4" id="KW-0479">Metal-binding</keyword>
<gene>
    <name evidence="8" type="ORF">ACFOPH_13955</name>
</gene>
<dbReference type="InterPro" id="IPR033749">
    <property type="entry name" value="Polyprenyl_synt_CS"/>
</dbReference>
<comment type="caution">
    <text evidence="8">The sequence shown here is derived from an EMBL/GenBank/DDBJ whole genome shotgun (WGS) entry which is preliminary data.</text>
</comment>
<name>A0ABV7PJG6_9BURK</name>
<dbReference type="CDD" id="cd00685">
    <property type="entry name" value="Trans_IPPS_HT"/>
    <property type="match status" value="1"/>
</dbReference>
<evidence type="ECO:0000256" key="5">
    <source>
        <dbReference type="ARBA" id="ARBA00022842"/>
    </source>
</evidence>
<protein>
    <submittedName>
        <fullName evidence="8">Polyprenyl synthetase family protein</fullName>
        <ecNumber evidence="8">2.5.1.-</ecNumber>
    </submittedName>
</protein>
<dbReference type="PROSITE" id="PS00723">
    <property type="entry name" value="POLYPRENYL_SYNTHASE_1"/>
    <property type="match status" value="1"/>
</dbReference>
<comment type="cofactor">
    <cofactor evidence="1">
        <name>Mg(2+)</name>
        <dbReference type="ChEBI" id="CHEBI:18420"/>
    </cofactor>
</comment>
<keyword evidence="6" id="KW-0414">Isoprene biosynthesis</keyword>
<keyword evidence="3 7" id="KW-0808">Transferase</keyword>
<evidence type="ECO:0000256" key="7">
    <source>
        <dbReference type="RuleBase" id="RU004466"/>
    </source>
</evidence>
<evidence type="ECO:0000313" key="8">
    <source>
        <dbReference type="EMBL" id="MFC3459338.1"/>
    </source>
</evidence>
<dbReference type="Proteomes" id="UP001595665">
    <property type="component" value="Unassembled WGS sequence"/>
</dbReference>